<gene>
    <name evidence="2" type="ORF">GCM10007049_27330</name>
</gene>
<name>A0A918Q6H6_9BACT</name>
<dbReference type="Proteomes" id="UP000619457">
    <property type="component" value="Unassembled WGS sequence"/>
</dbReference>
<dbReference type="RefSeq" id="WP_018474963.1">
    <property type="nucleotide sequence ID" value="NZ_BMWX01000004.1"/>
</dbReference>
<evidence type="ECO:0000313" key="3">
    <source>
        <dbReference type="Proteomes" id="UP000619457"/>
    </source>
</evidence>
<dbReference type="EMBL" id="BMWX01000004">
    <property type="protein sequence ID" value="GGZ32393.1"/>
    <property type="molecule type" value="Genomic_DNA"/>
</dbReference>
<evidence type="ECO:0000313" key="2">
    <source>
        <dbReference type="EMBL" id="GGZ32393.1"/>
    </source>
</evidence>
<keyword evidence="3" id="KW-1185">Reference proteome</keyword>
<proteinExistence type="predicted"/>
<dbReference type="AlphaFoldDB" id="A0A918Q6H6"/>
<sequence>MDKLLYFPYINLPKTDWTVRTLLYYDNISSIVPQEYFYSPERNYEPFMLELVRSELVIPINPIEVLEKPWEVSKPFIKFLEKNEKRLLKKRENFILGRRGKIHVGKFFFARIHVDKFDGEIFYQLEQLGLAERDNGQWYSVEKNTANHLMNYLATIISTKLEMRPTTDNFKKRYYSYKDIVENKKRQTILSNLIPFPDEIDLNKIRRFKDKHNELLKAFKNRIEQLVLDENLINGTDLFKLKIEELTIRKDELSAKMNESQINNIIFGSVCGIIGAVQGLKTAETTGALIGVLPGFVSAVHSALKVEKAENLFDQSGMKYLALVDKRIRR</sequence>
<evidence type="ECO:0008006" key="4">
    <source>
        <dbReference type="Google" id="ProtNLM"/>
    </source>
</evidence>
<reference evidence="2" key="2">
    <citation type="submission" date="2020-09" db="EMBL/GenBank/DDBJ databases">
        <authorList>
            <person name="Sun Q."/>
            <person name="Kim S."/>
        </authorList>
    </citation>
    <scope>NUCLEOTIDE SEQUENCE</scope>
    <source>
        <strain evidence="2">KCTC 12368</strain>
    </source>
</reference>
<evidence type="ECO:0000256" key="1">
    <source>
        <dbReference type="SAM" id="Coils"/>
    </source>
</evidence>
<reference evidence="2" key="1">
    <citation type="journal article" date="2014" name="Int. J. Syst. Evol. Microbiol.">
        <title>Complete genome sequence of Corynebacterium casei LMG S-19264T (=DSM 44701T), isolated from a smear-ripened cheese.</title>
        <authorList>
            <consortium name="US DOE Joint Genome Institute (JGI-PGF)"/>
            <person name="Walter F."/>
            <person name="Albersmeier A."/>
            <person name="Kalinowski J."/>
            <person name="Ruckert C."/>
        </authorList>
    </citation>
    <scope>NUCLEOTIDE SEQUENCE</scope>
    <source>
        <strain evidence="2">KCTC 12368</strain>
    </source>
</reference>
<keyword evidence="1" id="KW-0175">Coiled coil</keyword>
<comment type="caution">
    <text evidence="2">The sequence shown here is derived from an EMBL/GenBank/DDBJ whole genome shotgun (WGS) entry which is preliminary data.</text>
</comment>
<organism evidence="2 3">
    <name type="scientific">Echinicola pacifica</name>
    <dbReference type="NCBI Taxonomy" id="346377"/>
    <lineage>
        <taxon>Bacteria</taxon>
        <taxon>Pseudomonadati</taxon>
        <taxon>Bacteroidota</taxon>
        <taxon>Cytophagia</taxon>
        <taxon>Cytophagales</taxon>
        <taxon>Cyclobacteriaceae</taxon>
        <taxon>Echinicola</taxon>
    </lineage>
</organism>
<protein>
    <recommendedName>
        <fullName evidence="4">Kinase</fullName>
    </recommendedName>
</protein>
<feature type="coiled-coil region" evidence="1">
    <location>
        <begin position="209"/>
        <end position="263"/>
    </location>
</feature>
<accession>A0A918Q6H6</accession>